<proteinExistence type="predicted"/>
<dbReference type="Gene3D" id="1.20.58.60">
    <property type="match status" value="1"/>
</dbReference>
<dbReference type="SUPFAM" id="SSF46966">
    <property type="entry name" value="Spectrin repeat"/>
    <property type="match status" value="1"/>
</dbReference>
<evidence type="ECO:0000313" key="2">
    <source>
        <dbReference type="Proteomes" id="UP000663844"/>
    </source>
</evidence>
<dbReference type="AlphaFoldDB" id="A0A820RBA8"/>
<sequence length="45" mass="5016">MQLLAEHEQFAKVCLGNETVIRRTQNVGDRLISSGHYATSAIKTQ</sequence>
<organism evidence="1 2">
    <name type="scientific">Adineta steineri</name>
    <dbReference type="NCBI Taxonomy" id="433720"/>
    <lineage>
        <taxon>Eukaryota</taxon>
        <taxon>Metazoa</taxon>
        <taxon>Spiralia</taxon>
        <taxon>Gnathifera</taxon>
        <taxon>Rotifera</taxon>
        <taxon>Eurotatoria</taxon>
        <taxon>Bdelloidea</taxon>
        <taxon>Adinetida</taxon>
        <taxon>Adinetidae</taxon>
        <taxon>Adineta</taxon>
    </lineage>
</organism>
<accession>A0A820RBA8</accession>
<protein>
    <submittedName>
        <fullName evidence="1">Uncharacterized protein</fullName>
    </submittedName>
</protein>
<feature type="non-terminal residue" evidence="1">
    <location>
        <position position="1"/>
    </location>
</feature>
<evidence type="ECO:0000313" key="1">
    <source>
        <dbReference type="EMBL" id="CAF4436142.1"/>
    </source>
</evidence>
<reference evidence="1" key="1">
    <citation type="submission" date="2021-02" db="EMBL/GenBank/DDBJ databases">
        <authorList>
            <person name="Nowell W R."/>
        </authorList>
    </citation>
    <scope>NUCLEOTIDE SEQUENCE</scope>
</reference>
<gene>
    <name evidence="1" type="ORF">OXD698_LOCUS53535</name>
</gene>
<name>A0A820RBA8_9BILA</name>
<dbReference type="Proteomes" id="UP000663844">
    <property type="component" value="Unassembled WGS sequence"/>
</dbReference>
<dbReference type="EMBL" id="CAJOAZ010030849">
    <property type="protein sequence ID" value="CAF4436142.1"/>
    <property type="molecule type" value="Genomic_DNA"/>
</dbReference>
<comment type="caution">
    <text evidence="1">The sequence shown here is derived from an EMBL/GenBank/DDBJ whole genome shotgun (WGS) entry which is preliminary data.</text>
</comment>